<feature type="active site" description="O-(5'-phospho-DNA)-tyrosine intermediate" evidence="10">
    <location>
        <position position="69"/>
    </location>
</feature>
<evidence type="ECO:0000256" key="5">
    <source>
        <dbReference type="ARBA" id="ARBA00022723"/>
    </source>
</evidence>
<comment type="cofactor">
    <cofactor evidence="2">
        <name>Mg(2+)</name>
        <dbReference type="ChEBI" id="CHEBI:18420"/>
    </cofactor>
</comment>
<evidence type="ECO:0000313" key="13">
    <source>
        <dbReference type="EMBL" id="CAD6197148.1"/>
    </source>
</evidence>
<evidence type="ECO:0000259" key="11">
    <source>
        <dbReference type="Pfam" id="PF04406"/>
    </source>
</evidence>
<dbReference type="CDD" id="cd00223">
    <property type="entry name" value="TOPRIM_TopoIIB_SPO"/>
    <property type="match status" value="1"/>
</dbReference>
<gene>
    <name evidence="13" type="ORF">CAUJ_LOCUS13057</name>
</gene>
<keyword evidence="8 10" id="KW-0238">DNA-binding</keyword>
<dbReference type="GO" id="GO:0005524">
    <property type="term" value="F:ATP binding"/>
    <property type="evidence" value="ECO:0007669"/>
    <property type="project" value="InterPro"/>
</dbReference>
<dbReference type="PANTHER" id="PTHR10848:SF0">
    <property type="entry name" value="MEIOTIC RECOMBINATION PROTEIN SPO11"/>
    <property type="match status" value="1"/>
</dbReference>
<sequence length="309" mass="35868">MSGSYPVATCIDLRPGYHRDSTRSGDEEKKQLVYRSNMQKKLACDIVCLNQVYRLVCRNQQSTKRDLYYEQKMLYEKQSSLDRSVTSICDLLDFTRIHLNVVSCSKGILQGAVSFLSVEKSGIINARLEPVLITENLIDYRIINDAEFILVIEKEATFQKIIDEGFFSYFPNSLLVTGKGYPDICTRKVLRHLVERIGIPIFGFFDADPHGIQIYITYKYGSYHEKCEGREAFISSMKWIGLFPSDATFCPISDNQYIPLQNSDFVKIRKLTRRVKNLDEPQVIQELEKLRQMRFKLEMEAINEKMEDE</sequence>
<keyword evidence="7 10" id="KW-0799">Topoisomerase</keyword>
<evidence type="ECO:0000256" key="6">
    <source>
        <dbReference type="ARBA" id="ARBA00022842"/>
    </source>
</evidence>
<evidence type="ECO:0000259" key="12">
    <source>
        <dbReference type="Pfam" id="PF21180"/>
    </source>
</evidence>
<accession>A0A8S1HRN0</accession>
<dbReference type="GO" id="GO:0003677">
    <property type="term" value="F:DNA binding"/>
    <property type="evidence" value="ECO:0007669"/>
    <property type="project" value="UniProtKB-UniRule"/>
</dbReference>
<evidence type="ECO:0000256" key="7">
    <source>
        <dbReference type="ARBA" id="ARBA00023029"/>
    </source>
</evidence>
<dbReference type="Gene3D" id="3.40.1360.10">
    <property type="match status" value="1"/>
</dbReference>
<dbReference type="InterPro" id="IPR034136">
    <property type="entry name" value="TOPRIM_Topo6A/Spo11"/>
</dbReference>
<dbReference type="GO" id="GO:0007131">
    <property type="term" value="P:reciprocal meiotic recombination"/>
    <property type="evidence" value="ECO:0007669"/>
    <property type="project" value="TreeGrafter"/>
</dbReference>
<dbReference type="InterPro" id="IPR002815">
    <property type="entry name" value="Spo11/TopoVI_A"/>
</dbReference>
<evidence type="ECO:0000256" key="10">
    <source>
        <dbReference type="PROSITE-ProRule" id="PRU01385"/>
    </source>
</evidence>
<dbReference type="Pfam" id="PF21180">
    <property type="entry name" value="TOP6A-Spo11_Toprim"/>
    <property type="match status" value="1"/>
</dbReference>
<evidence type="ECO:0000256" key="4">
    <source>
        <dbReference type="ARBA" id="ARBA00012895"/>
    </source>
</evidence>
<name>A0A8S1HRN0_9PELO</name>
<keyword evidence="5" id="KW-0479">Metal-binding</keyword>
<evidence type="ECO:0000313" key="14">
    <source>
        <dbReference type="Proteomes" id="UP000835052"/>
    </source>
</evidence>
<keyword evidence="6" id="KW-0460">Magnesium</keyword>
<dbReference type="Gene3D" id="1.10.10.10">
    <property type="entry name" value="Winged helix-like DNA-binding domain superfamily/Winged helix DNA-binding domain"/>
    <property type="match status" value="1"/>
</dbReference>
<dbReference type="InterPro" id="IPR013049">
    <property type="entry name" value="Spo11/TopoVI_A_N"/>
</dbReference>
<evidence type="ECO:0000256" key="3">
    <source>
        <dbReference type="ARBA" id="ARBA00006559"/>
    </source>
</evidence>
<dbReference type="EC" id="5.6.2.2" evidence="4"/>
<proteinExistence type="inferred from homology"/>
<keyword evidence="9 10" id="KW-0413">Isomerase</keyword>
<evidence type="ECO:0000256" key="1">
    <source>
        <dbReference type="ARBA" id="ARBA00000185"/>
    </source>
</evidence>
<dbReference type="SUPFAM" id="SSF56726">
    <property type="entry name" value="DNA topoisomerase IV, alpha subunit"/>
    <property type="match status" value="1"/>
</dbReference>
<dbReference type="GO" id="GO:0042138">
    <property type="term" value="P:meiotic DNA double-strand break formation"/>
    <property type="evidence" value="ECO:0007669"/>
    <property type="project" value="TreeGrafter"/>
</dbReference>
<comment type="caution">
    <text evidence="13">The sequence shown here is derived from an EMBL/GenBank/DDBJ whole genome shotgun (WGS) entry which is preliminary data.</text>
</comment>
<dbReference type="AlphaFoldDB" id="A0A8S1HRN0"/>
<evidence type="ECO:0000256" key="8">
    <source>
        <dbReference type="ARBA" id="ARBA00023125"/>
    </source>
</evidence>
<reference evidence="13" key="1">
    <citation type="submission" date="2020-10" db="EMBL/GenBank/DDBJ databases">
        <authorList>
            <person name="Kikuchi T."/>
        </authorList>
    </citation>
    <scope>NUCLEOTIDE SEQUENCE</scope>
    <source>
        <strain evidence="13">NKZ352</strain>
    </source>
</reference>
<dbReference type="Proteomes" id="UP000835052">
    <property type="component" value="Unassembled WGS sequence"/>
</dbReference>
<dbReference type="PANTHER" id="PTHR10848">
    <property type="entry name" value="MEIOTIC RECOMBINATION PROTEIN SPO11"/>
    <property type="match status" value="1"/>
</dbReference>
<evidence type="ECO:0000256" key="9">
    <source>
        <dbReference type="ARBA" id="ARBA00023235"/>
    </source>
</evidence>
<dbReference type="InterPro" id="IPR036388">
    <property type="entry name" value="WH-like_DNA-bd_sf"/>
</dbReference>
<feature type="domain" description="Spo11/DNA topoisomerase VI subunit A N-terminal" evidence="11">
    <location>
        <begin position="40"/>
        <end position="101"/>
    </location>
</feature>
<dbReference type="GO" id="GO:0046872">
    <property type="term" value="F:metal ion binding"/>
    <property type="evidence" value="ECO:0007669"/>
    <property type="project" value="UniProtKB-KW"/>
</dbReference>
<comment type="catalytic activity">
    <reaction evidence="1 10">
        <text>ATP-dependent breakage, passage and rejoining of double-stranded DNA.</text>
        <dbReference type="EC" id="5.6.2.2"/>
    </reaction>
</comment>
<dbReference type="GO" id="GO:0003918">
    <property type="term" value="F:DNA topoisomerase type II (double strand cut, ATP-hydrolyzing) activity"/>
    <property type="evidence" value="ECO:0007669"/>
    <property type="project" value="UniProtKB-UniRule"/>
</dbReference>
<feature type="domain" description="Topoisomerase 6 subunit A/Spo11 TOPRIM" evidence="12">
    <location>
        <begin position="148"/>
        <end position="305"/>
    </location>
</feature>
<dbReference type="InterPro" id="IPR036078">
    <property type="entry name" value="Spo11/TopoVI_A_sf"/>
</dbReference>
<dbReference type="GO" id="GO:0000706">
    <property type="term" value="P:meiotic DNA double-strand break processing"/>
    <property type="evidence" value="ECO:0007669"/>
    <property type="project" value="TreeGrafter"/>
</dbReference>
<organism evidence="13 14">
    <name type="scientific">Caenorhabditis auriculariae</name>
    <dbReference type="NCBI Taxonomy" id="2777116"/>
    <lineage>
        <taxon>Eukaryota</taxon>
        <taxon>Metazoa</taxon>
        <taxon>Ecdysozoa</taxon>
        <taxon>Nematoda</taxon>
        <taxon>Chromadorea</taxon>
        <taxon>Rhabditida</taxon>
        <taxon>Rhabditina</taxon>
        <taxon>Rhabditomorpha</taxon>
        <taxon>Rhabditoidea</taxon>
        <taxon>Rhabditidae</taxon>
        <taxon>Peloderinae</taxon>
        <taxon>Caenorhabditis</taxon>
    </lineage>
</organism>
<protein>
    <recommendedName>
        <fullName evidence="4">DNA topoisomerase (ATP-hydrolyzing)</fullName>
        <ecNumber evidence="4">5.6.2.2</ecNumber>
    </recommendedName>
</protein>
<dbReference type="Pfam" id="PF04406">
    <property type="entry name" value="TP6A_N"/>
    <property type="match status" value="1"/>
</dbReference>
<evidence type="ECO:0000256" key="2">
    <source>
        <dbReference type="ARBA" id="ARBA00001946"/>
    </source>
</evidence>
<keyword evidence="14" id="KW-1185">Reference proteome</keyword>
<dbReference type="EMBL" id="CAJGYM010000086">
    <property type="protein sequence ID" value="CAD6197148.1"/>
    <property type="molecule type" value="Genomic_DNA"/>
</dbReference>
<dbReference type="PROSITE" id="PS52041">
    <property type="entry name" value="TOPO_IIB"/>
    <property type="match status" value="1"/>
</dbReference>
<dbReference type="OrthoDB" id="5377392at2759"/>
<dbReference type="PRINTS" id="PR01550">
    <property type="entry name" value="TOP6AFAMILY"/>
</dbReference>
<comment type="similarity">
    <text evidence="3 10">Belongs to the TOP6A family.</text>
</comment>
<dbReference type="GO" id="GO:0000228">
    <property type="term" value="C:nuclear chromosome"/>
    <property type="evidence" value="ECO:0007669"/>
    <property type="project" value="TreeGrafter"/>
</dbReference>